<accession>A0A3L6L7V6</accession>
<proteinExistence type="predicted"/>
<comment type="caution">
    <text evidence="1">The sequence shown here is derived from an EMBL/GenBank/DDBJ whole genome shotgun (WGS) entry which is preliminary data.</text>
</comment>
<organism evidence="1 2">
    <name type="scientific">Trypanosoma brucei equiperdum</name>
    <dbReference type="NCBI Taxonomy" id="630700"/>
    <lineage>
        <taxon>Eukaryota</taxon>
        <taxon>Discoba</taxon>
        <taxon>Euglenozoa</taxon>
        <taxon>Kinetoplastea</taxon>
        <taxon>Metakinetoplastina</taxon>
        <taxon>Trypanosomatida</taxon>
        <taxon>Trypanosomatidae</taxon>
        <taxon>Trypanosoma</taxon>
    </lineage>
</organism>
<dbReference type="Proteomes" id="UP000266743">
    <property type="component" value="Chromosome 4"/>
</dbReference>
<protein>
    <submittedName>
        <fullName evidence="1">Uncharacterized protein</fullName>
    </submittedName>
</protein>
<dbReference type="EMBL" id="QSBY01000004">
    <property type="protein sequence ID" value="RHW72702.1"/>
    <property type="molecule type" value="Genomic_DNA"/>
</dbReference>
<gene>
    <name evidence="1" type="ORF">DPX39_040040400</name>
</gene>
<evidence type="ECO:0000313" key="2">
    <source>
        <dbReference type="Proteomes" id="UP000266743"/>
    </source>
</evidence>
<dbReference type="AlphaFoldDB" id="A0A3L6L7V6"/>
<reference evidence="1 2" key="1">
    <citation type="submission" date="2018-09" db="EMBL/GenBank/DDBJ databases">
        <title>whole genome sequence of T. equiperdum IVM-t1 strain.</title>
        <authorList>
            <person name="Suganuma K."/>
        </authorList>
    </citation>
    <scope>NUCLEOTIDE SEQUENCE [LARGE SCALE GENOMIC DNA]</scope>
    <source>
        <strain evidence="1 2">IVM-t1</strain>
    </source>
</reference>
<sequence>MRRSLTLWISKLWRPHAEHIQSLIARSVSEPRELQQARTYLHELKFEQSIEEVDDATDLLYFMHRVSYPAESHLEMKVGEFLSKCAPQVCGQHILAIGKRIQEEPGSGPLWSRVVFERGWFTSSVVAMLSTMTLEEHLTLCASYWHSLLPTPQSRCGRQLVSGSFVAVSTRLAALTAQRIEGCGDNRPCAVCLCAKLGIFLRGDTFAELRAVTLSITREMLSAAQVLEVANVLATRRSAETANSEWLVALQEALCRRRTGEVEAAHAVGLLHSMAVLNETTLSEMFEDLLLQLLPGMSQDEILKCCESLSTLSGTAPRIRTELHRTLCTMAVAGAKGKNFVDKAVPWRLRCLSMVAPQEAGKLLGRFEENIQDAEASLSPSDTRDLIRAMRSLRVFPPRAVTLCKASYLANPLQSFNQQDAVYMMYAGARAGESATSAFFKEVVNRFTTVRKFDRRKSGPHQTSVLTAELLEMVLQALQIAKGRSLLDDARVYAVLRRTLEQLQREGSLSTEANIRLLRLLAGLNVGNASLPTVLLTNVSRALTSLTSADVRELCEVLVALKSRDVLMFRALLEHLGRCGPDRTSLTAIAVAARKLKFVTYFQQSGLLQNLTSLEGWSVSDIVLIAATCSENQRAGFLALPGADVLAQAQAEDLTTLDLFLIISIVADARKQLLSMASALSKRQPLGANDLEAEDALRAIVNVVDDKDALAAVCRSATSALQAMDENMLMRTLEAVRRAPELPNVFFRVVGRCVLRLANSMTADNAIQWLELYVKHSIRDDSVGKALLSKARTRSSNCADLTDKSIRKAAAMYGKSYALHCKLKKNKEKPEWRSFEVG</sequence>
<evidence type="ECO:0000313" key="1">
    <source>
        <dbReference type="EMBL" id="RHW72702.1"/>
    </source>
</evidence>
<name>A0A3L6L7V6_9TRYP</name>